<dbReference type="Proteomes" id="UP001597231">
    <property type="component" value="Unassembled WGS sequence"/>
</dbReference>
<comment type="caution">
    <text evidence="1">The sequence shown here is derived from an EMBL/GenBank/DDBJ whole genome shotgun (WGS) entry which is preliminary data.</text>
</comment>
<evidence type="ECO:0000313" key="1">
    <source>
        <dbReference type="EMBL" id="MFD1204860.1"/>
    </source>
</evidence>
<protein>
    <submittedName>
        <fullName evidence="1">Uncharacterized protein</fullName>
    </submittedName>
</protein>
<proteinExistence type="predicted"/>
<dbReference type="EMBL" id="JBHTLT010000033">
    <property type="protein sequence ID" value="MFD1204860.1"/>
    <property type="molecule type" value="Genomic_DNA"/>
</dbReference>
<keyword evidence="2" id="KW-1185">Reference proteome</keyword>
<organism evidence="1 2">
    <name type="scientific">Sporosarcina contaminans</name>
    <dbReference type="NCBI Taxonomy" id="633403"/>
    <lineage>
        <taxon>Bacteria</taxon>
        <taxon>Bacillati</taxon>
        <taxon>Bacillota</taxon>
        <taxon>Bacilli</taxon>
        <taxon>Bacillales</taxon>
        <taxon>Caryophanaceae</taxon>
        <taxon>Sporosarcina</taxon>
    </lineage>
</organism>
<evidence type="ECO:0000313" key="2">
    <source>
        <dbReference type="Proteomes" id="UP001597231"/>
    </source>
</evidence>
<accession>A0ABW3TVT1</accession>
<dbReference type="RefSeq" id="WP_381480185.1">
    <property type="nucleotide sequence ID" value="NZ_JBHTLT010000033.1"/>
</dbReference>
<sequence length="94" mass="10942">MTNSNENGSDISVKKILQDFMAKQLNEVKEENNSYLFLEKGSLNMLLSYFMLNEKKTTAIEPIEYFQSLCNELDEMAEENKQNFEHLIAQLKAK</sequence>
<gene>
    <name evidence="1" type="ORF">ACFQ38_07075</name>
</gene>
<reference evidence="2" key="1">
    <citation type="journal article" date="2019" name="Int. J. Syst. Evol. Microbiol.">
        <title>The Global Catalogue of Microorganisms (GCM) 10K type strain sequencing project: providing services to taxonomists for standard genome sequencing and annotation.</title>
        <authorList>
            <consortium name="The Broad Institute Genomics Platform"/>
            <consortium name="The Broad Institute Genome Sequencing Center for Infectious Disease"/>
            <person name="Wu L."/>
            <person name="Ma J."/>
        </authorList>
    </citation>
    <scope>NUCLEOTIDE SEQUENCE [LARGE SCALE GENOMIC DNA]</scope>
    <source>
        <strain evidence="2">CCUG 53915</strain>
    </source>
</reference>
<name>A0ABW3TVT1_9BACL</name>